<feature type="coiled-coil region" evidence="1">
    <location>
        <begin position="150"/>
        <end position="177"/>
    </location>
</feature>
<evidence type="ECO:0000256" key="1">
    <source>
        <dbReference type="SAM" id="Coils"/>
    </source>
</evidence>
<dbReference type="OrthoDB" id="7615346at2"/>
<keyword evidence="3" id="KW-0472">Membrane</keyword>
<evidence type="ECO:0000313" key="5">
    <source>
        <dbReference type="Proteomes" id="UP000025171"/>
    </source>
</evidence>
<feature type="transmembrane region" description="Helical" evidence="3">
    <location>
        <begin position="50"/>
        <end position="72"/>
    </location>
</feature>
<dbReference type="Proteomes" id="UP000025171">
    <property type="component" value="Unassembled WGS sequence"/>
</dbReference>
<dbReference type="eggNOG" id="COG1196">
    <property type="taxonomic scope" value="Bacteria"/>
</dbReference>
<reference evidence="4 5" key="1">
    <citation type="journal article" date="2014" name="Antonie Van Leeuwenhoek">
        <title>Hyphomonas beringensis sp. nov. and Hyphomonas chukchiensis sp. nov., isolated from surface seawater of the Bering Sea and Chukchi Sea.</title>
        <authorList>
            <person name="Li C."/>
            <person name="Lai Q."/>
            <person name="Li G."/>
            <person name="Dong C."/>
            <person name="Wang J."/>
            <person name="Liao Y."/>
            <person name="Shao Z."/>
        </authorList>
    </citation>
    <scope>NUCLEOTIDE SEQUENCE [LARGE SCALE GENOMIC DNA]</scope>
    <source>
        <strain evidence="4 5">MHS-2</strain>
    </source>
</reference>
<sequence>MSENFEAARNGGGWMVAAGFGIALLWYCAAAAAAVGVFGIDAILAQSPALLTGGVLAVLVPGLLIIMAGYMARTNRRASASNALVMEAAIRLLAPAREAGTEGITFAEQMKQAASEVDRSMAHAMSAMKAMAGEIGDERMRLESVAYASADNARDLAQRLAAERSALEGLARDLKAQISSMNEAIPRQAAMMVNAAKQAGDEVARADEALESRLNGMAAAGEALATRLIGLDELAREATTRTETLTFAVSRVEEKLDQSHKLVDAAVRAGEFAAAAASTTGDALKDAVSSALDGARYANQEINQATRAASEEAASALARLREAGEHAAAAVRAAGTAARAEIDQMNRATGQPVAPRPAAPVTAAASVPPAAPAAATHVAPAAPVTPAEPAPIPVARPAEPVPRPVNGHANGAVNGHANGHALSESSPPITRPAPPPRPPARPSMEDELFDAAADALASASLDPDEGDPLELGRDPDPKDTSPLMLRRRFDDHDDAPPPVPARRASDQASVNGAGSGALATSSSRALAPGTDIGWRDIISDMSRDEQGDHMDREEVADQMIQRLQTSGILLPEAFRPKAKRRIAEAARQGERERRAAIMENAGRQVERVTQRLRSDRDLQALAREFISMEEEDALHALEQTQKTSRNASPRLAAYLLLDAAAGASA</sequence>
<feature type="compositionally biased region" description="Pro residues" evidence="2">
    <location>
        <begin position="429"/>
        <end position="441"/>
    </location>
</feature>
<dbReference type="PATRIC" id="fig|1280950.3.peg.2737"/>
<evidence type="ECO:0000256" key="3">
    <source>
        <dbReference type="SAM" id="Phobius"/>
    </source>
</evidence>
<organism evidence="4 5">
    <name type="scientific">Hyphomonas johnsonii MHS-2</name>
    <dbReference type="NCBI Taxonomy" id="1280950"/>
    <lineage>
        <taxon>Bacteria</taxon>
        <taxon>Pseudomonadati</taxon>
        <taxon>Pseudomonadota</taxon>
        <taxon>Alphaproteobacteria</taxon>
        <taxon>Hyphomonadales</taxon>
        <taxon>Hyphomonadaceae</taxon>
        <taxon>Hyphomonas</taxon>
    </lineage>
</organism>
<accession>A0A059FHL5</accession>
<feature type="transmembrane region" description="Helical" evidence="3">
    <location>
        <begin position="12"/>
        <end position="38"/>
    </location>
</feature>
<feature type="region of interest" description="Disordered" evidence="2">
    <location>
        <begin position="459"/>
        <end position="526"/>
    </location>
</feature>
<name>A0A059FHL5_9PROT</name>
<keyword evidence="3" id="KW-1133">Transmembrane helix</keyword>
<comment type="caution">
    <text evidence="4">The sequence shown here is derived from an EMBL/GenBank/DDBJ whole genome shotgun (WGS) entry which is preliminary data.</text>
</comment>
<proteinExistence type="predicted"/>
<protein>
    <recommendedName>
        <fullName evidence="6">Polar localization protein TipN</fullName>
    </recommendedName>
</protein>
<feature type="compositionally biased region" description="Basic and acidic residues" evidence="2">
    <location>
        <begin position="470"/>
        <end position="479"/>
    </location>
</feature>
<evidence type="ECO:0008006" key="6">
    <source>
        <dbReference type="Google" id="ProtNLM"/>
    </source>
</evidence>
<feature type="compositionally biased region" description="Low complexity" evidence="2">
    <location>
        <begin position="516"/>
        <end position="526"/>
    </location>
</feature>
<keyword evidence="1" id="KW-0175">Coiled coil</keyword>
<dbReference type="AlphaFoldDB" id="A0A059FHL5"/>
<keyword evidence="3" id="KW-0812">Transmembrane</keyword>
<gene>
    <name evidence="4" type="ORF">HJO_13626</name>
</gene>
<keyword evidence="5" id="KW-1185">Reference proteome</keyword>
<feature type="region of interest" description="Disordered" evidence="2">
    <location>
        <begin position="390"/>
        <end position="444"/>
    </location>
</feature>
<evidence type="ECO:0000313" key="4">
    <source>
        <dbReference type="EMBL" id="KCZ89993.1"/>
    </source>
</evidence>
<dbReference type="RefSeq" id="WP_162173833.1">
    <property type="nucleotide sequence ID" value="NZ_ARYK01000007.1"/>
</dbReference>
<dbReference type="EMBL" id="ARYK01000007">
    <property type="protein sequence ID" value="KCZ89993.1"/>
    <property type="molecule type" value="Genomic_DNA"/>
</dbReference>
<evidence type="ECO:0000256" key="2">
    <source>
        <dbReference type="SAM" id="MobiDB-lite"/>
    </source>
</evidence>
<feature type="compositionally biased region" description="Pro residues" evidence="2">
    <location>
        <begin position="390"/>
        <end position="403"/>
    </location>
</feature>
<dbReference type="STRING" id="1280950.HJO_13626"/>